<keyword evidence="1" id="KW-1133">Transmembrane helix</keyword>
<gene>
    <name evidence="2" type="ORF">BJ508DRAFT_306876</name>
</gene>
<name>A0A3N4I517_ASCIM</name>
<evidence type="ECO:0000313" key="2">
    <source>
        <dbReference type="EMBL" id="RPA81149.1"/>
    </source>
</evidence>
<keyword evidence="1" id="KW-0472">Membrane</keyword>
<dbReference type="Proteomes" id="UP000275078">
    <property type="component" value="Unassembled WGS sequence"/>
</dbReference>
<reference evidence="2 3" key="1">
    <citation type="journal article" date="2018" name="Nat. Ecol. Evol.">
        <title>Pezizomycetes genomes reveal the molecular basis of ectomycorrhizal truffle lifestyle.</title>
        <authorList>
            <person name="Murat C."/>
            <person name="Payen T."/>
            <person name="Noel B."/>
            <person name="Kuo A."/>
            <person name="Morin E."/>
            <person name="Chen J."/>
            <person name="Kohler A."/>
            <person name="Krizsan K."/>
            <person name="Balestrini R."/>
            <person name="Da Silva C."/>
            <person name="Montanini B."/>
            <person name="Hainaut M."/>
            <person name="Levati E."/>
            <person name="Barry K.W."/>
            <person name="Belfiori B."/>
            <person name="Cichocki N."/>
            <person name="Clum A."/>
            <person name="Dockter R.B."/>
            <person name="Fauchery L."/>
            <person name="Guy J."/>
            <person name="Iotti M."/>
            <person name="Le Tacon F."/>
            <person name="Lindquist E.A."/>
            <person name="Lipzen A."/>
            <person name="Malagnac F."/>
            <person name="Mello A."/>
            <person name="Molinier V."/>
            <person name="Miyauchi S."/>
            <person name="Poulain J."/>
            <person name="Riccioni C."/>
            <person name="Rubini A."/>
            <person name="Sitrit Y."/>
            <person name="Splivallo R."/>
            <person name="Traeger S."/>
            <person name="Wang M."/>
            <person name="Zifcakova L."/>
            <person name="Wipf D."/>
            <person name="Zambonelli A."/>
            <person name="Paolocci F."/>
            <person name="Nowrousian M."/>
            <person name="Ottonello S."/>
            <person name="Baldrian P."/>
            <person name="Spatafora J.W."/>
            <person name="Henrissat B."/>
            <person name="Nagy L.G."/>
            <person name="Aury J.M."/>
            <person name="Wincker P."/>
            <person name="Grigoriev I.V."/>
            <person name="Bonfante P."/>
            <person name="Martin F.M."/>
        </authorList>
    </citation>
    <scope>NUCLEOTIDE SEQUENCE [LARGE SCALE GENOMIC DNA]</scope>
    <source>
        <strain evidence="2 3">RN42</strain>
    </source>
</reference>
<organism evidence="2 3">
    <name type="scientific">Ascobolus immersus RN42</name>
    <dbReference type="NCBI Taxonomy" id="1160509"/>
    <lineage>
        <taxon>Eukaryota</taxon>
        <taxon>Fungi</taxon>
        <taxon>Dikarya</taxon>
        <taxon>Ascomycota</taxon>
        <taxon>Pezizomycotina</taxon>
        <taxon>Pezizomycetes</taxon>
        <taxon>Pezizales</taxon>
        <taxon>Ascobolaceae</taxon>
        <taxon>Ascobolus</taxon>
    </lineage>
</organism>
<feature type="transmembrane region" description="Helical" evidence="1">
    <location>
        <begin position="12"/>
        <end position="29"/>
    </location>
</feature>
<keyword evidence="3" id="KW-1185">Reference proteome</keyword>
<accession>A0A3N4I517</accession>
<proteinExistence type="predicted"/>
<protein>
    <submittedName>
        <fullName evidence="2">Uncharacterized protein</fullName>
    </submittedName>
</protein>
<dbReference type="EMBL" id="ML119682">
    <property type="protein sequence ID" value="RPA81149.1"/>
    <property type="molecule type" value="Genomic_DNA"/>
</dbReference>
<sequence length="184" mass="20855">MVDPMRLARDRFARYVVGFMNSGYILVVGQRPFPDLYDLVLCQGKQFREFPKRKLCLHLIYWDNGTIPPPDASGRRQFRPCAHLSQVQTSSSPPRRPLDPTGCFLAPGHSDCRGPSISMPASRFPWFTARAEGGHRPHLELKTCTPRVEVEQKVTDGSRECQSALMSDRSHLPVPDASCTRFQR</sequence>
<evidence type="ECO:0000256" key="1">
    <source>
        <dbReference type="SAM" id="Phobius"/>
    </source>
</evidence>
<keyword evidence="1" id="KW-0812">Transmembrane</keyword>
<evidence type="ECO:0000313" key="3">
    <source>
        <dbReference type="Proteomes" id="UP000275078"/>
    </source>
</evidence>
<dbReference type="AlphaFoldDB" id="A0A3N4I517"/>